<protein>
    <submittedName>
        <fullName evidence="3">Uncharacterized protein</fullName>
    </submittedName>
</protein>
<feature type="signal peptide" evidence="2">
    <location>
        <begin position="1"/>
        <end position="25"/>
    </location>
</feature>
<evidence type="ECO:0000256" key="1">
    <source>
        <dbReference type="SAM" id="MobiDB-lite"/>
    </source>
</evidence>
<sequence>MNKFCLTLILFCCAAVLIMPQAAEARDGPGRLPRPRPIRPIPHYRPRGRRSAEPRRTGQD</sequence>
<dbReference type="EMBL" id="JAIWYP010000006">
    <property type="protein sequence ID" value="KAH3808942.1"/>
    <property type="molecule type" value="Genomic_DNA"/>
</dbReference>
<feature type="chain" id="PRO_5038448765" evidence="2">
    <location>
        <begin position="26"/>
        <end position="60"/>
    </location>
</feature>
<feature type="compositionally biased region" description="Basic residues" evidence="1">
    <location>
        <begin position="33"/>
        <end position="49"/>
    </location>
</feature>
<evidence type="ECO:0000313" key="4">
    <source>
        <dbReference type="Proteomes" id="UP000828390"/>
    </source>
</evidence>
<gene>
    <name evidence="3" type="ORF">DPMN_137304</name>
</gene>
<dbReference type="AlphaFoldDB" id="A0A9D4JIP6"/>
<reference evidence="3" key="2">
    <citation type="submission" date="2020-11" db="EMBL/GenBank/DDBJ databases">
        <authorList>
            <person name="McCartney M.A."/>
            <person name="Auch B."/>
            <person name="Kono T."/>
            <person name="Mallez S."/>
            <person name="Becker A."/>
            <person name="Gohl D.M."/>
            <person name="Silverstein K.A.T."/>
            <person name="Koren S."/>
            <person name="Bechman K.B."/>
            <person name="Herman A."/>
            <person name="Abrahante J.E."/>
            <person name="Garbe J."/>
        </authorList>
    </citation>
    <scope>NUCLEOTIDE SEQUENCE</scope>
    <source>
        <strain evidence="3">Duluth1</strain>
        <tissue evidence="3">Whole animal</tissue>
    </source>
</reference>
<name>A0A9D4JIP6_DREPO</name>
<feature type="compositionally biased region" description="Basic and acidic residues" evidence="1">
    <location>
        <begin position="50"/>
        <end position="60"/>
    </location>
</feature>
<proteinExistence type="predicted"/>
<reference evidence="3" key="1">
    <citation type="journal article" date="2019" name="bioRxiv">
        <title>The Genome of the Zebra Mussel, Dreissena polymorpha: A Resource for Invasive Species Research.</title>
        <authorList>
            <person name="McCartney M.A."/>
            <person name="Auch B."/>
            <person name="Kono T."/>
            <person name="Mallez S."/>
            <person name="Zhang Y."/>
            <person name="Obille A."/>
            <person name="Becker A."/>
            <person name="Abrahante J.E."/>
            <person name="Garbe J."/>
            <person name="Badalamenti J.P."/>
            <person name="Herman A."/>
            <person name="Mangelson H."/>
            <person name="Liachko I."/>
            <person name="Sullivan S."/>
            <person name="Sone E.D."/>
            <person name="Koren S."/>
            <person name="Silverstein K.A.T."/>
            <person name="Beckman K.B."/>
            <person name="Gohl D.M."/>
        </authorList>
    </citation>
    <scope>NUCLEOTIDE SEQUENCE</scope>
    <source>
        <strain evidence="3">Duluth1</strain>
        <tissue evidence="3">Whole animal</tissue>
    </source>
</reference>
<keyword evidence="4" id="KW-1185">Reference proteome</keyword>
<evidence type="ECO:0000313" key="3">
    <source>
        <dbReference type="EMBL" id="KAH3808942.1"/>
    </source>
</evidence>
<evidence type="ECO:0000256" key="2">
    <source>
        <dbReference type="SAM" id="SignalP"/>
    </source>
</evidence>
<keyword evidence="2" id="KW-0732">Signal</keyword>
<accession>A0A9D4JIP6</accession>
<comment type="caution">
    <text evidence="3">The sequence shown here is derived from an EMBL/GenBank/DDBJ whole genome shotgun (WGS) entry which is preliminary data.</text>
</comment>
<dbReference type="Proteomes" id="UP000828390">
    <property type="component" value="Unassembled WGS sequence"/>
</dbReference>
<organism evidence="3 4">
    <name type="scientific">Dreissena polymorpha</name>
    <name type="common">Zebra mussel</name>
    <name type="synonym">Mytilus polymorpha</name>
    <dbReference type="NCBI Taxonomy" id="45954"/>
    <lineage>
        <taxon>Eukaryota</taxon>
        <taxon>Metazoa</taxon>
        <taxon>Spiralia</taxon>
        <taxon>Lophotrochozoa</taxon>
        <taxon>Mollusca</taxon>
        <taxon>Bivalvia</taxon>
        <taxon>Autobranchia</taxon>
        <taxon>Heteroconchia</taxon>
        <taxon>Euheterodonta</taxon>
        <taxon>Imparidentia</taxon>
        <taxon>Neoheterodontei</taxon>
        <taxon>Myida</taxon>
        <taxon>Dreissenoidea</taxon>
        <taxon>Dreissenidae</taxon>
        <taxon>Dreissena</taxon>
    </lineage>
</organism>
<feature type="region of interest" description="Disordered" evidence="1">
    <location>
        <begin position="24"/>
        <end position="60"/>
    </location>
</feature>